<keyword evidence="3" id="KW-1185">Reference proteome</keyword>
<gene>
    <name evidence="2" type="ORF">ABW99_15200</name>
</gene>
<reference evidence="3" key="1">
    <citation type="submission" date="2015-06" db="EMBL/GenBank/DDBJ databases">
        <authorList>
            <person name="Lim Y.L."/>
            <person name="Ee R."/>
            <person name="Yong D."/>
            <person name="How K.Y."/>
            <person name="Yin W.F."/>
            <person name="Chan K.G."/>
        </authorList>
    </citation>
    <scope>NUCLEOTIDE SEQUENCE [LARGE SCALE GENOMIC DNA]</scope>
    <source>
        <strain evidence="3">DSM 25325</strain>
    </source>
</reference>
<dbReference type="EMBL" id="CP011568">
    <property type="protein sequence ID" value="AKJ69364.2"/>
    <property type="molecule type" value="Genomic_DNA"/>
</dbReference>
<feature type="chain" id="PRO_5006798140" description="DUF4087 domain-containing protein" evidence="1">
    <location>
        <begin position="25"/>
        <end position="123"/>
    </location>
</feature>
<sequence length="123" mass="13098">MASLALAACLGVALPCGVVRPAEAAQTRCGWLDNPTPGNWWLDDRDGSWTIGTMGGPQAQGIDRIPDASDAQFVATNGPHGYSCACLKVVVDKKDMRVVRILSARQLPLATCRADTRLPKPPQ</sequence>
<dbReference type="Pfam" id="PF13316">
    <property type="entry name" value="DUF4087"/>
    <property type="match status" value="1"/>
</dbReference>
<proteinExistence type="predicted"/>
<dbReference type="OrthoDB" id="339834at2"/>
<evidence type="ECO:0008006" key="4">
    <source>
        <dbReference type="Google" id="ProtNLM"/>
    </source>
</evidence>
<evidence type="ECO:0000256" key="1">
    <source>
        <dbReference type="SAM" id="SignalP"/>
    </source>
</evidence>
<feature type="signal peptide" evidence="1">
    <location>
        <begin position="1"/>
        <end position="24"/>
    </location>
</feature>
<dbReference type="Proteomes" id="UP000036700">
    <property type="component" value="Chromosome"/>
</dbReference>
<protein>
    <recommendedName>
        <fullName evidence="4">DUF4087 domain-containing protein</fullName>
    </recommendedName>
</protein>
<evidence type="ECO:0000313" key="2">
    <source>
        <dbReference type="EMBL" id="AKJ69364.2"/>
    </source>
</evidence>
<keyword evidence="1" id="KW-0732">Signal</keyword>
<dbReference type="KEGG" id="ptx:ABW99_15200"/>
<dbReference type="STRING" id="445709.ABW99_15200"/>
<accession>A0A0G3ETK9</accession>
<dbReference type="InterPro" id="IPR025145">
    <property type="entry name" value="DUF4087"/>
</dbReference>
<name>A0A0G3ETK9_9BURK</name>
<evidence type="ECO:0000313" key="3">
    <source>
        <dbReference type="Proteomes" id="UP000036700"/>
    </source>
</evidence>
<dbReference type="AlphaFoldDB" id="A0A0G3ETK9"/>
<organism evidence="2 3">
    <name type="scientific">Pandoraea thiooxydans</name>
    <dbReference type="NCBI Taxonomy" id="445709"/>
    <lineage>
        <taxon>Bacteria</taxon>
        <taxon>Pseudomonadati</taxon>
        <taxon>Pseudomonadota</taxon>
        <taxon>Betaproteobacteria</taxon>
        <taxon>Burkholderiales</taxon>
        <taxon>Burkholderiaceae</taxon>
        <taxon>Pandoraea</taxon>
    </lineage>
</organism>